<evidence type="ECO:0000256" key="1">
    <source>
        <dbReference type="ARBA" id="ARBA00022723"/>
    </source>
</evidence>
<dbReference type="KEGG" id="plj:28884321"/>
<keyword evidence="2 4" id="KW-0863">Zinc-finger</keyword>
<accession>A0A179HRQ8</accession>
<dbReference type="Pfam" id="PF01753">
    <property type="entry name" value="zf-MYND"/>
    <property type="match status" value="1"/>
</dbReference>
<dbReference type="GeneID" id="28884321"/>
<evidence type="ECO:0000259" key="5">
    <source>
        <dbReference type="PROSITE" id="PS50865"/>
    </source>
</evidence>
<protein>
    <submittedName>
        <fullName evidence="7">MYND finger family protein</fullName>
    </submittedName>
</protein>
<evidence type="ECO:0000256" key="2">
    <source>
        <dbReference type="ARBA" id="ARBA00022771"/>
    </source>
</evidence>
<dbReference type="EMBL" id="LSBH01000005">
    <property type="protein sequence ID" value="OAQ79214.1"/>
    <property type="molecule type" value="Genomic_DNA"/>
</dbReference>
<feature type="domain" description="MYND-type" evidence="5">
    <location>
        <begin position="1152"/>
        <end position="1194"/>
    </location>
</feature>
<reference evidence="7 8" key="1">
    <citation type="submission" date="2016-02" db="EMBL/GenBank/DDBJ databases">
        <title>Biosynthesis of antibiotic leucinostatins and their inhibition on Phytophthora in bio-control Purpureocillium lilacinum.</title>
        <authorList>
            <person name="Wang G."/>
            <person name="Liu Z."/>
            <person name="Lin R."/>
            <person name="Li E."/>
            <person name="Mao Z."/>
            <person name="Ling J."/>
            <person name="Yin W."/>
            <person name="Xie B."/>
        </authorList>
    </citation>
    <scope>NUCLEOTIDE SEQUENCE [LARGE SCALE GENOMIC DNA]</scope>
    <source>
        <strain evidence="6">PLBJ-1</strain>
        <strain evidence="7">PLFJ-1</strain>
    </source>
</reference>
<comment type="caution">
    <text evidence="7">The sequence shown here is derived from an EMBL/GenBank/DDBJ whole genome shotgun (WGS) entry which is preliminary data.</text>
</comment>
<sequence length="1199" mass="131317">MLTPTIANRLSWLYAVGNTPATNLARSVPHGEDAGILTLGCGDLRNILYTAYVEKGLARRKLDFSCCDYDEKVIGRNIIFLTFVLDRDENVTDESLWNIYYHLFLDDATSELVLGQTQKLVSLLESLEAWKKGPYHKILRFCDSDTLDDVRRVCQRVLKASRSRNEAAHRKSFAKCLQTTKALFNRAAGAGGQSVSGLRSASPLSLMAVDSVSKASIQYTRDGTVTPRPKSVDVPNPMFAGLLSETEILHYGTDPVLGYHLATAFAPLAKNSPLRPEGADNSFKAAAAAKAQFREWLSALRLLVGQGVVFRFVVAEVYAFCHTLQRAAATGQPSANWYRRQWDLKQLRLDDSVYGAAGKGPTAFDVIDTSNLSDHVGPLNILVSTTPLLKATPWATLHTELMLSKHRSLKEALNGFLCGHAPTVSLLLGVSPVQYWANAKCESHVDEVFLGLMTESAEKAQGETQLHSRLSWKRDDQFSGRLNGRGPLHMDATTLSRLLFQMYLEMFNTEEYAGILKNANSRGAIYPSVHRGSFAALLKVVMHRVKTDWSMVCSTLLDTIAQDRTLSLSSNQMQELGVQMYLQGVSTESWLLNEASSLPSAGPLSGWKNIPLAVAVTMVVPRQAFTRLFDLPPEHEMASPTLVASLRAGPTSTNQWHNMYGDIQITFGNVKVRLPSEDSPVVVEQDGLGWAGSSPLIASFMVPTAALQVEPTTAVIGLAIPPSVQGMELYGPKLGMSMSVFDTTLGDSTRVFVSRFMPNQESHRVTGAGVKPLAPTAEVPKDHTVKMIAEVPASESRISTITGHVDITSAKGKGLLRDKAPIELLQDDPFVIRAVFGNSDLVCPLRFPVPVAREGCRSRVARTSGYLEVIAPVADPVDADILADFIFPTELSASGLPVALNTPHVNLDNLPILDVSEKDDMRWLTTLTSLQFSAREKRLRDSVNTKSGIAESPRVNFKESLFTMFMLASGLQGGQTGMFAINHPERGGIHMLIFVSAMRLDGDTASVVLDAAVIPFTTELITSGKMDGFLLLIRTLECCTITVNDAELVLWKRVLPSLVERCRTWTHKASCEYKKKGGAVPLSVEPTEKFLCSCGNGKVPEGFLSLPDWDTAAPHAVRVAISPTYSVPFVEDVVDAAAMGSATSQMSEKERCRNCGRMEGKDGGPLKKCMRCQEAKYCSAECQKKDWKKHRMECKEMEG</sequence>
<organism evidence="7 8">
    <name type="scientific">Purpureocillium lilacinum</name>
    <name type="common">Paecilomyces lilacinus</name>
    <dbReference type="NCBI Taxonomy" id="33203"/>
    <lineage>
        <taxon>Eukaryota</taxon>
        <taxon>Fungi</taxon>
        <taxon>Dikarya</taxon>
        <taxon>Ascomycota</taxon>
        <taxon>Pezizomycotina</taxon>
        <taxon>Sordariomycetes</taxon>
        <taxon>Hypocreomycetidae</taxon>
        <taxon>Hypocreales</taxon>
        <taxon>Ophiocordycipitaceae</taxon>
        <taxon>Purpureocillium</taxon>
    </lineage>
</organism>
<dbReference type="InterPro" id="IPR024119">
    <property type="entry name" value="TF_DEAF-1"/>
</dbReference>
<evidence type="ECO:0000313" key="6">
    <source>
        <dbReference type="EMBL" id="OAQ79214.1"/>
    </source>
</evidence>
<dbReference type="InterPro" id="IPR027974">
    <property type="entry name" value="DUF4470"/>
</dbReference>
<dbReference type="STRING" id="33203.A0A179HRQ8"/>
<dbReference type="EMBL" id="LSBI01000002">
    <property type="protein sequence ID" value="OAQ93027.1"/>
    <property type="molecule type" value="Genomic_DNA"/>
</dbReference>
<evidence type="ECO:0000256" key="3">
    <source>
        <dbReference type="ARBA" id="ARBA00022833"/>
    </source>
</evidence>
<dbReference type="GO" id="GO:0005634">
    <property type="term" value="C:nucleus"/>
    <property type="evidence" value="ECO:0007669"/>
    <property type="project" value="TreeGrafter"/>
</dbReference>
<dbReference type="OMA" id="LWNVYYH"/>
<name>A0A179HRQ8_PURLI</name>
<dbReference type="PROSITE" id="PS01360">
    <property type="entry name" value="ZF_MYND_1"/>
    <property type="match status" value="1"/>
</dbReference>
<dbReference type="SUPFAM" id="SSF144232">
    <property type="entry name" value="HIT/MYND zinc finger-like"/>
    <property type="match status" value="1"/>
</dbReference>
<dbReference type="Proteomes" id="UP000078240">
    <property type="component" value="Unassembled WGS sequence"/>
</dbReference>
<dbReference type="PANTHER" id="PTHR10237:SF15">
    <property type="entry name" value="LD37257P"/>
    <property type="match status" value="1"/>
</dbReference>
<evidence type="ECO:0000256" key="4">
    <source>
        <dbReference type="PROSITE-ProRule" id="PRU00134"/>
    </source>
</evidence>
<evidence type="ECO:0000313" key="7">
    <source>
        <dbReference type="EMBL" id="OAQ93027.1"/>
    </source>
</evidence>
<dbReference type="GO" id="GO:0000981">
    <property type="term" value="F:DNA-binding transcription factor activity, RNA polymerase II-specific"/>
    <property type="evidence" value="ECO:0007669"/>
    <property type="project" value="TreeGrafter"/>
</dbReference>
<dbReference type="Pfam" id="PF14737">
    <property type="entry name" value="DUF4470"/>
    <property type="match status" value="1"/>
</dbReference>
<dbReference type="PANTHER" id="PTHR10237">
    <property type="entry name" value="DEFORMED EPIDERMAL AUTOREGULATORY FACTOR 1 HOMOLOG SUPPRESSIN"/>
    <property type="match status" value="1"/>
</dbReference>
<dbReference type="AlphaFoldDB" id="A0A179HRQ8"/>
<keyword evidence="1" id="KW-0479">Metal-binding</keyword>
<dbReference type="InterPro" id="IPR002893">
    <property type="entry name" value="Znf_MYND"/>
</dbReference>
<proteinExistence type="predicted"/>
<evidence type="ECO:0000313" key="8">
    <source>
        <dbReference type="Proteomes" id="UP000078340"/>
    </source>
</evidence>
<dbReference type="PROSITE" id="PS50865">
    <property type="entry name" value="ZF_MYND_2"/>
    <property type="match status" value="1"/>
</dbReference>
<dbReference type="Gene3D" id="6.10.140.2220">
    <property type="match status" value="1"/>
</dbReference>
<dbReference type="Proteomes" id="UP000078340">
    <property type="component" value="Unassembled WGS sequence"/>
</dbReference>
<gene>
    <name evidence="6" type="ORF">VFPBJ_07335</name>
    <name evidence="7" type="ORF">VFPFJ_02188</name>
</gene>
<keyword evidence="3" id="KW-0862">Zinc</keyword>
<dbReference type="GO" id="GO:0008270">
    <property type="term" value="F:zinc ion binding"/>
    <property type="evidence" value="ECO:0007669"/>
    <property type="project" value="UniProtKB-KW"/>
</dbReference>